<dbReference type="EMBL" id="FQUO01000018">
    <property type="protein sequence ID" value="SHG12110.1"/>
    <property type="molecule type" value="Genomic_DNA"/>
</dbReference>
<dbReference type="Proteomes" id="UP000184368">
    <property type="component" value="Unassembled WGS sequence"/>
</dbReference>
<sequence>MKPELQHASSPSYTPAEPAPYARFVLFFPFQEQNLCAEVAAIAMDNWVLYECFLQPSNMMYYISWDNGAPAPEWVEMELGKVPAFANELLKALERYQNTDAIL</sequence>
<name>A0A1M5H7Y7_9BACT</name>
<dbReference type="AlphaFoldDB" id="A0A1M5H7Y7"/>
<dbReference type="RefSeq" id="WP_073046971.1">
    <property type="nucleotide sequence ID" value="NZ_FQUO01000018.1"/>
</dbReference>
<proteinExistence type="predicted"/>
<protein>
    <submittedName>
        <fullName evidence="1">Uncharacterized protein</fullName>
    </submittedName>
</protein>
<organism evidence="1 2">
    <name type="scientific">Cnuella takakiae</name>
    <dbReference type="NCBI Taxonomy" id="1302690"/>
    <lineage>
        <taxon>Bacteria</taxon>
        <taxon>Pseudomonadati</taxon>
        <taxon>Bacteroidota</taxon>
        <taxon>Chitinophagia</taxon>
        <taxon>Chitinophagales</taxon>
        <taxon>Chitinophagaceae</taxon>
        <taxon>Cnuella</taxon>
    </lineage>
</organism>
<evidence type="ECO:0000313" key="2">
    <source>
        <dbReference type="Proteomes" id="UP000184368"/>
    </source>
</evidence>
<reference evidence="1 2" key="1">
    <citation type="submission" date="2016-11" db="EMBL/GenBank/DDBJ databases">
        <authorList>
            <person name="Jaros S."/>
            <person name="Januszkiewicz K."/>
            <person name="Wedrychowicz H."/>
        </authorList>
    </citation>
    <scope>NUCLEOTIDE SEQUENCE [LARGE SCALE GENOMIC DNA]</scope>
    <source>
        <strain evidence="1 2">DSM 26897</strain>
    </source>
</reference>
<evidence type="ECO:0000313" key="1">
    <source>
        <dbReference type="EMBL" id="SHG12110.1"/>
    </source>
</evidence>
<gene>
    <name evidence="1" type="ORF">SAMN05444008_11870</name>
</gene>
<keyword evidence="2" id="KW-1185">Reference proteome</keyword>
<accession>A0A1M5H7Y7</accession>